<sequence>MKKSNTSLIRRGIWYVLGLILFYAPFALYQKGLLLILKNGNGREQDWHALCLRMPLLSLLSGKGLQILTIGGISIILLFLSAFIWGPFFCGKLCFAGALPEYLSRIVPDKFKINWYKAINPAPVRYGFLAGFIIAPIVSGSIVCSLCNYSFAQRLLTGGFWGELGYLGSTTILTAFLWLILFGIFSKGGRGYCNFLCPIGAAQNLIYSIGVKLPFTYKLHFSKEKCVSCGICVKECSMGSLQNSTEGITYRIHNCITCHQCTAVCPKGAISYGTGKGLWKEAPNKQVEVENKAIEN</sequence>
<dbReference type="GO" id="GO:0046872">
    <property type="term" value="F:metal ion binding"/>
    <property type="evidence" value="ECO:0007669"/>
    <property type="project" value="UniProtKB-KW"/>
</dbReference>
<dbReference type="EMBL" id="BOPZ01000028">
    <property type="protein sequence ID" value="GIM30136.1"/>
    <property type="molecule type" value="Genomic_DNA"/>
</dbReference>
<keyword evidence="4" id="KW-0249">Electron transport</keyword>
<comment type="caution">
    <text evidence="9">The sequence shown here is derived from an EMBL/GenBank/DDBJ whole genome shotgun (WGS) entry which is preliminary data.</text>
</comment>
<evidence type="ECO:0000313" key="9">
    <source>
        <dbReference type="EMBL" id="GIM30136.1"/>
    </source>
</evidence>
<keyword evidence="7" id="KW-0812">Transmembrane</keyword>
<dbReference type="PANTHER" id="PTHR30176">
    <property type="entry name" value="FERREDOXIN-TYPE PROTEIN NAPH"/>
    <property type="match status" value="1"/>
</dbReference>
<evidence type="ECO:0000256" key="4">
    <source>
        <dbReference type="ARBA" id="ARBA00022982"/>
    </source>
</evidence>
<organism evidence="9 10">
    <name type="scientific">Clostridium polyendosporum</name>
    <dbReference type="NCBI Taxonomy" id="69208"/>
    <lineage>
        <taxon>Bacteria</taxon>
        <taxon>Bacillati</taxon>
        <taxon>Bacillota</taxon>
        <taxon>Clostridia</taxon>
        <taxon>Eubacteriales</taxon>
        <taxon>Clostridiaceae</taxon>
        <taxon>Clostridium</taxon>
    </lineage>
</organism>
<dbReference type="Pfam" id="PF12801">
    <property type="entry name" value="Fer4_5"/>
    <property type="match status" value="2"/>
</dbReference>
<evidence type="ECO:0000313" key="10">
    <source>
        <dbReference type="Proteomes" id="UP000679179"/>
    </source>
</evidence>
<keyword evidence="5" id="KW-0408">Iron</keyword>
<feature type="transmembrane region" description="Helical" evidence="7">
    <location>
        <begin position="164"/>
        <end position="185"/>
    </location>
</feature>
<accession>A0A919VHW0</accession>
<name>A0A919VHW0_9CLOT</name>
<evidence type="ECO:0000256" key="7">
    <source>
        <dbReference type="SAM" id="Phobius"/>
    </source>
</evidence>
<dbReference type="Pfam" id="PF13187">
    <property type="entry name" value="Fer4_9"/>
    <property type="match status" value="1"/>
</dbReference>
<protein>
    <recommendedName>
        <fullName evidence="8">4Fe-4S ferredoxin-type domain-containing protein</fullName>
    </recommendedName>
</protein>
<keyword evidence="7" id="KW-0472">Membrane</keyword>
<dbReference type="Proteomes" id="UP000679179">
    <property type="component" value="Unassembled WGS sequence"/>
</dbReference>
<keyword evidence="1" id="KW-0813">Transport</keyword>
<keyword evidence="10" id="KW-1185">Reference proteome</keyword>
<dbReference type="PROSITE" id="PS00198">
    <property type="entry name" value="4FE4S_FER_1"/>
    <property type="match status" value="1"/>
</dbReference>
<dbReference type="InterPro" id="IPR051684">
    <property type="entry name" value="Electron_Trans/Redox"/>
</dbReference>
<feature type="transmembrane region" description="Helical" evidence="7">
    <location>
        <begin position="12"/>
        <end position="29"/>
    </location>
</feature>
<keyword evidence="7" id="KW-1133">Transmembrane helix</keyword>
<dbReference type="GO" id="GO:0005886">
    <property type="term" value="C:plasma membrane"/>
    <property type="evidence" value="ECO:0007669"/>
    <property type="project" value="TreeGrafter"/>
</dbReference>
<evidence type="ECO:0000256" key="6">
    <source>
        <dbReference type="ARBA" id="ARBA00023014"/>
    </source>
</evidence>
<feature type="domain" description="4Fe-4S ferredoxin-type" evidence="8">
    <location>
        <begin position="247"/>
        <end position="275"/>
    </location>
</feature>
<reference evidence="9" key="1">
    <citation type="submission" date="2021-03" db="EMBL/GenBank/DDBJ databases">
        <title>Taxonomic study of Clostridium polyendosporum from meadow-gley soil under rice.</title>
        <authorList>
            <person name="Kobayashi H."/>
            <person name="Tanizawa Y."/>
            <person name="Yagura M."/>
        </authorList>
    </citation>
    <scope>NUCLEOTIDE SEQUENCE</scope>
    <source>
        <strain evidence="9">JCM 30710</strain>
    </source>
</reference>
<dbReference type="Gene3D" id="3.30.70.20">
    <property type="match status" value="1"/>
</dbReference>
<feature type="transmembrane region" description="Helical" evidence="7">
    <location>
        <begin position="126"/>
        <end position="152"/>
    </location>
</feature>
<dbReference type="InterPro" id="IPR017896">
    <property type="entry name" value="4Fe4S_Fe-S-bd"/>
</dbReference>
<keyword evidence="3" id="KW-0479">Metal-binding</keyword>
<dbReference type="PANTHER" id="PTHR30176:SF3">
    <property type="entry name" value="FERREDOXIN-TYPE PROTEIN NAPH"/>
    <property type="match status" value="1"/>
</dbReference>
<keyword evidence="2" id="KW-0004">4Fe-4S</keyword>
<dbReference type="InterPro" id="IPR017900">
    <property type="entry name" value="4Fe4S_Fe_S_CS"/>
</dbReference>
<dbReference type="AlphaFoldDB" id="A0A919VHW0"/>
<evidence type="ECO:0000256" key="3">
    <source>
        <dbReference type="ARBA" id="ARBA00022723"/>
    </source>
</evidence>
<evidence type="ECO:0000256" key="2">
    <source>
        <dbReference type="ARBA" id="ARBA00022485"/>
    </source>
</evidence>
<feature type="transmembrane region" description="Helical" evidence="7">
    <location>
        <begin position="64"/>
        <end position="85"/>
    </location>
</feature>
<dbReference type="SUPFAM" id="SSF54862">
    <property type="entry name" value="4Fe-4S ferredoxins"/>
    <property type="match status" value="1"/>
</dbReference>
<feature type="domain" description="4Fe-4S ferredoxin-type" evidence="8">
    <location>
        <begin position="217"/>
        <end position="246"/>
    </location>
</feature>
<dbReference type="PROSITE" id="PS51379">
    <property type="entry name" value="4FE4S_FER_2"/>
    <property type="match status" value="2"/>
</dbReference>
<evidence type="ECO:0000256" key="1">
    <source>
        <dbReference type="ARBA" id="ARBA00022448"/>
    </source>
</evidence>
<proteinExistence type="predicted"/>
<dbReference type="RefSeq" id="WP_212904815.1">
    <property type="nucleotide sequence ID" value="NZ_BOPZ01000028.1"/>
</dbReference>
<evidence type="ECO:0000259" key="8">
    <source>
        <dbReference type="PROSITE" id="PS51379"/>
    </source>
</evidence>
<gene>
    <name evidence="9" type="ORF">CPJCM30710_28020</name>
</gene>
<keyword evidence="6" id="KW-0411">Iron-sulfur</keyword>
<dbReference type="GO" id="GO:0051539">
    <property type="term" value="F:4 iron, 4 sulfur cluster binding"/>
    <property type="evidence" value="ECO:0007669"/>
    <property type="project" value="UniProtKB-KW"/>
</dbReference>
<evidence type="ECO:0000256" key="5">
    <source>
        <dbReference type="ARBA" id="ARBA00023004"/>
    </source>
</evidence>